<gene>
    <name evidence="1" type="ORF">SDC9_104303</name>
</gene>
<comment type="caution">
    <text evidence="1">The sequence shown here is derived from an EMBL/GenBank/DDBJ whole genome shotgun (WGS) entry which is preliminary data.</text>
</comment>
<name>A0A645AYT3_9ZZZZ</name>
<organism evidence="1">
    <name type="scientific">bioreactor metagenome</name>
    <dbReference type="NCBI Taxonomy" id="1076179"/>
    <lineage>
        <taxon>unclassified sequences</taxon>
        <taxon>metagenomes</taxon>
        <taxon>ecological metagenomes</taxon>
    </lineage>
</organism>
<sequence>MYKDCIGKTTIATKIAQNLLIVNRLNVLLNLVIAM</sequence>
<proteinExistence type="predicted"/>
<reference evidence="1" key="1">
    <citation type="submission" date="2019-08" db="EMBL/GenBank/DDBJ databases">
        <authorList>
            <person name="Kucharzyk K."/>
            <person name="Murdoch R.W."/>
            <person name="Higgins S."/>
            <person name="Loffler F."/>
        </authorList>
    </citation>
    <scope>NUCLEOTIDE SEQUENCE</scope>
</reference>
<protein>
    <submittedName>
        <fullName evidence="1">Uncharacterized protein</fullName>
    </submittedName>
</protein>
<dbReference type="AlphaFoldDB" id="A0A645AYT3"/>
<dbReference type="EMBL" id="VSSQ01016293">
    <property type="protein sequence ID" value="MPM57481.1"/>
    <property type="molecule type" value="Genomic_DNA"/>
</dbReference>
<evidence type="ECO:0000313" key="1">
    <source>
        <dbReference type="EMBL" id="MPM57481.1"/>
    </source>
</evidence>
<accession>A0A645AYT3</accession>